<protein>
    <submittedName>
        <fullName evidence="1">Uncharacterized protein</fullName>
    </submittedName>
</protein>
<reference evidence="1" key="1">
    <citation type="submission" date="2008-01" db="EMBL/GenBank/DDBJ databases">
        <title>Complete sequence of chromosome of Caulobacter sp. K31.</title>
        <authorList>
            <consortium name="US DOE Joint Genome Institute"/>
            <person name="Copeland A."/>
            <person name="Lucas S."/>
            <person name="Lapidus A."/>
            <person name="Barry K."/>
            <person name="Glavina del Rio T."/>
            <person name="Dalin E."/>
            <person name="Tice H."/>
            <person name="Pitluck S."/>
            <person name="Bruce D."/>
            <person name="Goodwin L."/>
            <person name="Thompson L.S."/>
            <person name="Brettin T."/>
            <person name="Detter J.C."/>
            <person name="Han C."/>
            <person name="Schmutz J."/>
            <person name="Larimer F."/>
            <person name="Land M."/>
            <person name="Hauser L."/>
            <person name="Kyrpides N."/>
            <person name="Kim E."/>
            <person name="Stephens C."/>
            <person name="Richardson P."/>
        </authorList>
    </citation>
    <scope>NUCLEOTIDE SEQUENCE [LARGE SCALE GENOMIC DNA]</scope>
    <source>
        <strain evidence="1">K31</strain>
    </source>
</reference>
<proteinExistence type="predicted"/>
<sequence length="57" mass="6516">MNPARLFAIVEDLRRHRAEANWFEFKANSTNPERIALTVSDLANGARLADRETAYLI</sequence>
<name>B0T686_CAUSK</name>
<dbReference type="AlphaFoldDB" id="B0T686"/>
<dbReference type="EMBL" id="CP000927">
    <property type="protein sequence ID" value="ABZ74089.1"/>
    <property type="molecule type" value="Genomic_DNA"/>
</dbReference>
<accession>B0T686</accession>
<dbReference type="KEGG" id="cak:Caul_4969"/>
<dbReference type="HOGENOM" id="CLU_2988196_0_0_5"/>
<organism evidence="1">
    <name type="scientific">Caulobacter sp. (strain K31)</name>
    <dbReference type="NCBI Taxonomy" id="366602"/>
    <lineage>
        <taxon>Bacteria</taxon>
        <taxon>Pseudomonadati</taxon>
        <taxon>Pseudomonadota</taxon>
        <taxon>Alphaproteobacteria</taxon>
        <taxon>Caulobacterales</taxon>
        <taxon>Caulobacteraceae</taxon>
        <taxon>Caulobacter</taxon>
    </lineage>
</organism>
<evidence type="ECO:0000313" key="1">
    <source>
        <dbReference type="EMBL" id="ABZ74089.1"/>
    </source>
</evidence>
<gene>
    <name evidence="1" type="ordered locus">Caul_4969</name>
</gene>